<dbReference type="EMBL" id="JACEIK010003153">
    <property type="protein sequence ID" value="MCD9640591.1"/>
    <property type="molecule type" value="Genomic_DNA"/>
</dbReference>
<dbReference type="Pfam" id="PF04998">
    <property type="entry name" value="RNA_pol_Rpb1_5"/>
    <property type="match status" value="1"/>
</dbReference>
<feature type="chain" id="PRO_5047409959" description="DNA-directed RNA polymerase" evidence="8">
    <location>
        <begin position="21"/>
        <end position="224"/>
    </location>
</feature>
<reference evidence="10 11" key="1">
    <citation type="journal article" date="2021" name="BMC Genomics">
        <title>Datura genome reveals duplications of psychoactive alkaloid biosynthetic genes and high mutation rate following tissue culture.</title>
        <authorList>
            <person name="Rajewski A."/>
            <person name="Carter-House D."/>
            <person name="Stajich J."/>
            <person name="Litt A."/>
        </authorList>
    </citation>
    <scope>NUCLEOTIDE SEQUENCE [LARGE SCALE GENOMIC DNA]</scope>
    <source>
        <strain evidence="10">AR-01</strain>
    </source>
</reference>
<name>A0ABS8V2M2_DATST</name>
<evidence type="ECO:0000256" key="2">
    <source>
        <dbReference type="ARBA" id="ARBA00022478"/>
    </source>
</evidence>
<evidence type="ECO:0000256" key="1">
    <source>
        <dbReference type="ARBA" id="ARBA00012418"/>
    </source>
</evidence>
<proteinExistence type="predicted"/>
<evidence type="ECO:0000256" key="3">
    <source>
        <dbReference type="ARBA" id="ARBA00022640"/>
    </source>
</evidence>
<keyword evidence="11" id="KW-1185">Reference proteome</keyword>
<dbReference type="Gene3D" id="1.10.274.100">
    <property type="entry name" value="RNA polymerase Rpb1, domain 3"/>
    <property type="match status" value="1"/>
</dbReference>
<dbReference type="Proteomes" id="UP000823775">
    <property type="component" value="Unassembled WGS sequence"/>
</dbReference>
<keyword evidence="2" id="KW-0240">DNA-directed RNA polymerase</keyword>
<evidence type="ECO:0000259" key="9">
    <source>
        <dbReference type="Pfam" id="PF04998"/>
    </source>
</evidence>
<evidence type="ECO:0000313" key="10">
    <source>
        <dbReference type="EMBL" id="MCD9640591.1"/>
    </source>
</evidence>
<keyword evidence="3" id="KW-0934">Plastid</keyword>
<evidence type="ECO:0000256" key="4">
    <source>
        <dbReference type="ARBA" id="ARBA00022679"/>
    </source>
</evidence>
<dbReference type="EC" id="2.7.7.6" evidence="1"/>
<dbReference type="InterPro" id="IPR007081">
    <property type="entry name" value="RNA_pol_Rpb1_5"/>
</dbReference>
<keyword evidence="4" id="KW-0808">Transferase</keyword>
<accession>A0ABS8V2M2</accession>
<dbReference type="PANTHER" id="PTHR34995:SF1">
    <property type="entry name" value="DNA-DIRECTED RNA POLYMERASE SUBUNIT BETA"/>
    <property type="match status" value="1"/>
</dbReference>
<dbReference type="PANTHER" id="PTHR34995">
    <property type="entry name" value="DNA-DIRECTED RNA POLYMERASE SUBUNIT BETA"/>
    <property type="match status" value="1"/>
</dbReference>
<evidence type="ECO:0000256" key="8">
    <source>
        <dbReference type="SAM" id="SignalP"/>
    </source>
</evidence>
<evidence type="ECO:0000256" key="6">
    <source>
        <dbReference type="ARBA" id="ARBA00022833"/>
    </source>
</evidence>
<feature type="domain" description="RNA polymerase Rpb1" evidence="9">
    <location>
        <begin position="108"/>
        <end position="177"/>
    </location>
</feature>
<keyword evidence="6" id="KW-0862">Zinc</keyword>
<organism evidence="10 11">
    <name type="scientific">Datura stramonium</name>
    <name type="common">Jimsonweed</name>
    <name type="synonym">Common thornapple</name>
    <dbReference type="NCBI Taxonomy" id="4076"/>
    <lineage>
        <taxon>Eukaryota</taxon>
        <taxon>Viridiplantae</taxon>
        <taxon>Streptophyta</taxon>
        <taxon>Embryophyta</taxon>
        <taxon>Tracheophyta</taxon>
        <taxon>Spermatophyta</taxon>
        <taxon>Magnoliopsida</taxon>
        <taxon>eudicotyledons</taxon>
        <taxon>Gunneridae</taxon>
        <taxon>Pentapetalae</taxon>
        <taxon>asterids</taxon>
        <taxon>lamiids</taxon>
        <taxon>Solanales</taxon>
        <taxon>Solanaceae</taxon>
        <taxon>Solanoideae</taxon>
        <taxon>Datureae</taxon>
        <taxon>Datura</taxon>
    </lineage>
</organism>
<evidence type="ECO:0000256" key="7">
    <source>
        <dbReference type="ARBA" id="ARBA00023163"/>
    </source>
</evidence>
<comment type="caution">
    <text evidence="10">The sequence shown here is derived from an EMBL/GenBank/DDBJ whole genome shotgun (WGS) entry which is preliminary data.</text>
</comment>
<evidence type="ECO:0000313" key="11">
    <source>
        <dbReference type="Proteomes" id="UP000823775"/>
    </source>
</evidence>
<dbReference type="InterPro" id="IPR050254">
    <property type="entry name" value="RNA_pol_beta''_euk"/>
</dbReference>
<dbReference type="InterPro" id="IPR042102">
    <property type="entry name" value="RNA_pol_Rpb1_3_sf"/>
</dbReference>
<keyword evidence="8" id="KW-0732">Signal</keyword>
<gene>
    <name evidence="10" type="primary">RPOC2_5</name>
    <name evidence="10" type="ORF">HAX54_025973</name>
</gene>
<keyword evidence="7" id="KW-0804">Transcription</keyword>
<protein>
    <recommendedName>
        <fullName evidence="1">DNA-directed RNA polymerase</fullName>
        <ecNumber evidence="1">2.7.7.6</ecNumber>
    </recommendedName>
</protein>
<dbReference type="SUPFAM" id="SSF64484">
    <property type="entry name" value="beta and beta-prime subunits of DNA dependent RNA-polymerase"/>
    <property type="match status" value="1"/>
</dbReference>
<evidence type="ECO:0000256" key="5">
    <source>
        <dbReference type="ARBA" id="ARBA00022695"/>
    </source>
</evidence>
<feature type="signal peptide" evidence="8">
    <location>
        <begin position="1"/>
        <end position="20"/>
    </location>
</feature>
<keyword evidence="5" id="KW-0548">Nucleotidyltransferase</keyword>
<sequence>MPILMEIKWLFMYLILGGSSRGPFTYVSHMNLLSPAIGDPISVPTQDMLIGLYVLTSGNHRARSIVPEFIRESRSIKGSFTITDSNPLSNPTQRNMENTSFLATEPVKGVVDTAVRTSDAGYLTRRSVEVVQHIVVRRTDCGTALGYFCEYIFDLSIALWPESYHGDLVELGEAVGISIQIPANGIFRNSNFAYFDDPRYRRKSSGIIKYGTIETHSVIKKRFD</sequence>